<reference evidence="6" key="1">
    <citation type="submission" date="2021-06" db="EMBL/GenBank/DDBJ databases">
        <authorList>
            <person name="Criscuolo A."/>
        </authorList>
    </citation>
    <scope>NUCLEOTIDE SEQUENCE</scope>
    <source>
        <strain evidence="6">CIP111600</strain>
    </source>
</reference>
<evidence type="ECO:0000313" key="6">
    <source>
        <dbReference type="EMBL" id="CAG7644984.1"/>
    </source>
</evidence>
<proteinExistence type="predicted"/>
<dbReference type="GO" id="GO:0000272">
    <property type="term" value="P:polysaccharide catabolic process"/>
    <property type="evidence" value="ECO:0007669"/>
    <property type="project" value="InterPro"/>
</dbReference>
<gene>
    <name evidence="6" type="ORF">PAESOLCIP111_04850</name>
</gene>
<keyword evidence="3" id="KW-0732">Signal</keyword>
<dbReference type="EMBL" id="CAJVAS010000030">
    <property type="protein sequence ID" value="CAG7644984.1"/>
    <property type="molecule type" value="Genomic_DNA"/>
</dbReference>
<comment type="caution">
    <text evidence="6">The sequence shown here is derived from an EMBL/GenBank/DDBJ whole genome shotgun (WGS) entry which is preliminary data.</text>
</comment>
<dbReference type="InterPro" id="IPR050964">
    <property type="entry name" value="Striated_Muscle_Regulatory"/>
</dbReference>
<dbReference type="Pfam" id="PF00041">
    <property type="entry name" value="fn3"/>
    <property type="match status" value="1"/>
</dbReference>
<dbReference type="PANTHER" id="PTHR13817:SF151">
    <property type="entry name" value="TITIN"/>
    <property type="match status" value="1"/>
</dbReference>
<feature type="signal peptide" evidence="3">
    <location>
        <begin position="1"/>
        <end position="35"/>
    </location>
</feature>
<dbReference type="Pfam" id="PF00963">
    <property type="entry name" value="Cohesin"/>
    <property type="match status" value="2"/>
</dbReference>
<dbReference type="CDD" id="cd08548">
    <property type="entry name" value="Type_I_cohesin_like"/>
    <property type="match status" value="1"/>
</dbReference>
<sequence>MGNSRSTRTERLARQFLCILMVLCMIASFAPASQARPANIIEAGSVTGVVGDTVDVPVYVTPADGVWKYDITVAYDPDVLEYAGISDEASSASFAPVTTLAGQIQVKASEFGLLSYIIEKQKIFTVRLKVKSLNGSSAAVPVNLSGTVTEDTAPVTAAAIPGQVTIQHAAVVQIGSVSGQAGTTVEVPVTVVNATYGIASYGMQVDFDKQALEVVSIQEAAGGGLFSSNFNNTQGWLRTAWADIETGNRALGSGQRLFTVTFKIKNSAASGDTALTVNGQDIRHVTFTDSSGAEMKKTITEGKVTVSSATFTIAAIANQTAAPLLQGYAAGTQETQTIQVTNTGTGQLTHLAVVLGGAHADAFEATQPIATTLNSGASPTTFTVKAKDGLTAGTYTATITISADDMNDVTLTVTQVVHLPNAPANPLNLAAAAGDRYVQLTWDTVTGATYYNLYMSTVSGKFDSAAAATVTDAAYRVQQLMNGTTYYFVVKAGNTGGLSAASNEAGATPATVPSAPASVTATAGSNQATVSFTAPTRDGGSAITGYEVTSSPDGVVQRGTSSPIIVTGLTGGTSYTFTVKAVNRIGSSMASPASNAVTPVAQDNEEPSQPSGTTGGTPSQPAVEEPEKAGVDIWVNGKAERAGTATTTTVNDRTVTAVAVDPSKLDAKLAAEGEHAVVTIQVNGGSDTIIGELNGQMVQNMEAKQAILELKTDHAIYTLPAQQINMGSISEQIGKSVALQDIKIYIEVAKPAADTVKIVENSASSGQFTIVAPPIDFKVTATYGDQIVDISKFNTYVERAIAIPEGADPSKITTGVVIDPDGTVRHVPTQIQVIDGKYYALINSLTNSTYSVVWHPVTFSDAANHWAQGAIHDMGSRMVIQGTGAGMFSPDQDITRAEFAAILVRGLGLKPERATTPFTDVSESDWYSSAVNTAFAYRLITGFEDGSFRPNDKITREQAMVILSQAIAITELKQKLSSKPGAALESFMDADAVSSWAASGIADCLELGIVSGRSSVELAPQAFMTRAEVAHIIQRLLQQSGLI</sequence>
<feature type="domain" description="SLH" evidence="5">
    <location>
        <begin position="918"/>
        <end position="977"/>
    </location>
</feature>
<name>A0A916K6E4_9BACL</name>
<evidence type="ECO:0000259" key="4">
    <source>
        <dbReference type="PROSITE" id="PS50853"/>
    </source>
</evidence>
<feature type="domain" description="SLH" evidence="5">
    <location>
        <begin position="984"/>
        <end position="1043"/>
    </location>
</feature>
<dbReference type="AlphaFoldDB" id="A0A916K6E4"/>
<keyword evidence="1" id="KW-0677">Repeat</keyword>
<dbReference type="Pfam" id="PF00395">
    <property type="entry name" value="SLH"/>
    <property type="match status" value="3"/>
</dbReference>
<dbReference type="PROSITE" id="PS51272">
    <property type="entry name" value="SLH"/>
    <property type="match status" value="3"/>
</dbReference>
<dbReference type="InterPro" id="IPR001119">
    <property type="entry name" value="SLH_dom"/>
</dbReference>
<dbReference type="InterPro" id="IPR003961">
    <property type="entry name" value="FN3_dom"/>
</dbReference>
<dbReference type="InterPro" id="IPR002102">
    <property type="entry name" value="Cohesin_dom"/>
</dbReference>
<keyword evidence="7" id="KW-1185">Reference proteome</keyword>
<evidence type="ECO:0000256" key="1">
    <source>
        <dbReference type="ARBA" id="ARBA00022737"/>
    </source>
</evidence>
<feature type="domain" description="Fibronectin type-III" evidence="4">
    <location>
        <begin position="512"/>
        <end position="601"/>
    </location>
</feature>
<evidence type="ECO:0000256" key="3">
    <source>
        <dbReference type="SAM" id="SignalP"/>
    </source>
</evidence>
<accession>A0A916K6E4</accession>
<feature type="chain" id="PRO_5037686984" evidence="3">
    <location>
        <begin position="36"/>
        <end position="1043"/>
    </location>
</feature>
<dbReference type="CDD" id="cd00063">
    <property type="entry name" value="FN3"/>
    <property type="match status" value="2"/>
</dbReference>
<dbReference type="GO" id="GO:0030246">
    <property type="term" value="F:carbohydrate binding"/>
    <property type="evidence" value="ECO:0007669"/>
    <property type="project" value="InterPro"/>
</dbReference>
<protein>
    <submittedName>
        <fullName evidence="6">Uncharacterized protein</fullName>
    </submittedName>
</protein>
<dbReference type="PANTHER" id="PTHR13817">
    <property type="entry name" value="TITIN"/>
    <property type="match status" value="1"/>
</dbReference>
<dbReference type="RefSeq" id="WP_246627612.1">
    <property type="nucleotide sequence ID" value="NZ_CAJVAS010000030.1"/>
</dbReference>
<evidence type="ECO:0000313" key="7">
    <source>
        <dbReference type="Proteomes" id="UP000693672"/>
    </source>
</evidence>
<dbReference type="Proteomes" id="UP000693672">
    <property type="component" value="Unassembled WGS sequence"/>
</dbReference>
<dbReference type="PROSITE" id="PS50853">
    <property type="entry name" value="FN3"/>
    <property type="match status" value="1"/>
</dbReference>
<feature type="domain" description="SLH" evidence="5">
    <location>
        <begin position="854"/>
        <end position="917"/>
    </location>
</feature>
<organism evidence="6 7">
    <name type="scientific">Paenibacillus solanacearum</name>
    <dbReference type="NCBI Taxonomy" id="2048548"/>
    <lineage>
        <taxon>Bacteria</taxon>
        <taxon>Bacillati</taxon>
        <taxon>Bacillota</taxon>
        <taxon>Bacilli</taxon>
        <taxon>Bacillales</taxon>
        <taxon>Paenibacillaceae</taxon>
        <taxon>Paenibacillus</taxon>
    </lineage>
</organism>
<evidence type="ECO:0000259" key="5">
    <source>
        <dbReference type="PROSITE" id="PS51272"/>
    </source>
</evidence>
<feature type="region of interest" description="Disordered" evidence="2">
    <location>
        <begin position="589"/>
        <end position="625"/>
    </location>
</feature>
<dbReference type="SMART" id="SM00060">
    <property type="entry name" value="FN3"/>
    <property type="match status" value="2"/>
</dbReference>
<evidence type="ECO:0000256" key="2">
    <source>
        <dbReference type="SAM" id="MobiDB-lite"/>
    </source>
</evidence>
<feature type="compositionally biased region" description="Polar residues" evidence="2">
    <location>
        <begin position="607"/>
        <end position="620"/>
    </location>
</feature>